<keyword evidence="2" id="KW-0378">Hydrolase</keyword>
<evidence type="ECO:0000256" key="8">
    <source>
        <dbReference type="SAM" id="SignalP"/>
    </source>
</evidence>
<dbReference type="GO" id="GO:0005576">
    <property type="term" value="C:extracellular region"/>
    <property type="evidence" value="ECO:0007669"/>
    <property type="project" value="InterPro"/>
</dbReference>
<dbReference type="PANTHER" id="PTHR43739">
    <property type="entry name" value="XYLOGLUCANASE (EUROFUNG)"/>
    <property type="match status" value="1"/>
</dbReference>
<feature type="domain" description="CBM1" evidence="9">
    <location>
        <begin position="632"/>
        <end position="658"/>
    </location>
</feature>
<dbReference type="AlphaFoldDB" id="A0A9P6DHL0"/>
<feature type="region of interest" description="Disordered" evidence="7">
    <location>
        <begin position="578"/>
        <end position="597"/>
    </location>
</feature>
<gene>
    <name evidence="10" type="ORF">BDN71DRAFT_1482169</name>
</gene>
<feature type="signal peptide" evidence="8">
    <location>
        <begin position="1"/>
        <end position="20"/>
    </location>
</feature>
<accession>A0A9P6DHL0</accession>
<keyword evidence="4" id="KW-0326">Glycosidase</keyword>
<keyword evidence="3" id="KW-0119">Carbohydrate metabolism</keyword>
<dbReference type="SUPFAM" id="SSF110296">
    <property type="entry name" value="Oligoxyloglucan reducing end-specific cellobiohydrolase"/>
    <property type="match status" value="2"/>
</dbReference>
<organism evidence="10 11">
    <name type="scientific">Pleurotus eryngii</name>
    <name type="common">Boletus of the steppes</name>
    <dbReference type="NCBI Taxonomy" id="5323"/>
    <lineage>
        <taxon>Eukaryota</taxon>
        <taxon>Fungi</taxon>
        <taxon>Dikarya</taxon>
        <taxon>Basidiomycota</taxon>
        <taxon>Agaricomycotina</taxon>
        <taxon>Agaricomycetes</taxon>
        <taxon>Agaricomycetidae</taxon>
        <taxon>Agaricales</taxon>
        <taxon>Pleurotineae</taxon>
        <taxon>Pleurotaceae</taxon>
        <taxon>Pleurotus</taxon>
    </lineage>
</organism>
<dbReference type="GO" id="GO:0000272">
    <property type="term" value="P:polysaccharide catabolic process"/>
    <property type="evidence" value="ECO:0007669"/>
    <property type="project" value="UniProtKB-KW"/>
</dbReference>
<dbReference type="Gene3D" id="2.130.10.10">
    <property type="entry name" value="YVTN repeat-like/Quinoprotein amine dehydrogenase"/>
    <property type="match status" value="2"/>
</dbReference>
<dbReference type="GO" id="GO:0030248">
    <property type="term" value="F:cellulose binding"/>
    <property type="evidence" value="ECO:0007669"/>
    <property type="project" value="InterPro"/>
</dbReference>
<protein>
    <submittedName>
        <fullName evidence="10">Oligoxyloglucan reducing end-specific cellobiohydrolase</fullName>
    </submittedName>
</protein>
<dbReference type="Proteomes" id="UP000807025">
    <property type="component" value="Unassembled WGS sequence"/>
</dbReference>
<keyword evidence="5" id="KW-0624">Polysaccharide degradation</keyword>
<sequence>MRASFLLAVAVATFSQLACTVNSQAYSWKNISNGGGFISSIGFTYAQIDIGGLLLDSVDSNNWNHWGIDMLATDPVNPKHFYLAVGMYMNSWDPNNGAILISKDYQIAVDPHSNNILYCSTHSRNGLYKSVNFGCQILACLGFSSNVLLSGTFILDPNDIYKYNNIIIGFSWITFDSTTGTNGYSTPHIFVSENARTVIMCQDMTFLPHKGVLSPSENTLYITYSDRAGLYGSTISPPLPARTNITPVSGGDLYFGFGSLGVDLQVLGTIMVAALNSCWSGYPNLQKHFSYDNSGIPWTGPNYLNTNTGTLQISWMMEALVIDPFNSNHWLYRTGATMYGGFDLKKWDTIHNTLVHGLISPPTRANLLSGVANAMVNLNYTGNQPTNIICVGAGDEETKQVVISSNSGASWYKFIHYGAPDSVHGGEVALSANADMILWHTEGNGVMVSQHQSTFTAVTLLPLDTAIASDKKTNTVFYAASSSTLYISTNLDQTFTSQGTLGSSMTAWSIVFGAPASTGGYPALFAAADFQNKGYFRSDDAGINWAKNLWKIWSYFMKQVYPDTNECGIFYGDATETQSPNTATVTPTSSVPSIMSNPPFTSNPPVTSNLPVTSNPPSMTSSVLPSTPTVGPWGQCRGQGYTGPTISAAGSTCIINNPCTFKGNEGSEDIWAWLQLLAAPPTLLCALYFKDESYVGTEGMGRGEGREMWTSVKR</sequence>
<evidence type="ECO:0000313" key="10">
    <source>
        <dbReference type="EMBL" id="KAF9496570.1"/>
    </source>
</evidence>
<dbReference type="GO" id="GO:0016798">
    <property type="term" value="F:hydrolase activity, acting on glycosyl bonds"/>
    <property type="evidence" value="ECO:0007669"/>
    <property type="project" value="UniProtKB-KW"/>
</dbReference>
<evidence type="ECO:0000256" key="1">
    <source>
        <dbReference type="ARBA" id="ARBA00022729"/>
    </source>
</evidence>
<dbReference type="InterPro" id="IPR035971">
    <property type="entry name" value="CBD_sf"/>
</dbReference>
<evidence type="ECO:0000256" key="7">
    <source>
        <dbReference type="SAM" id="MobiDB-lite"/>
    </source>
</evidence>
<comment type="caution">
    <text evidence="10">The sequence shown here is derived from an EMBL/GenBank/DDBJ whole genome shotgun (WGS) entry which is preliminary data.</text>
</comment>
<evidence type="ECO:0000259" key="9">
    <source>
        <dbReference type="Pfam" id="PF00734"/>
    </source>
</evidence>
<keyword evidence="11" id="KW-1185">Reference proteome</keyword>
<dbReference type="EMBL" id="MU154551">
    <property type="protein sequence ID" value="KAF9496570.1"/>
    <property type="molecule type" value="Genomic_DNA"/>
</dbReference>
<comment type="similarity">
    <text evidence="6">Belongs to the glycosyl hydrolase 74 family.</text>
</comment>
<evidence type="ECO:0000256" key="6">
    <source>
        <dbReference type="ARBA" id="ARBA00037986"/>
    </source>
</evidence>
<dbReference type="InterPro" id="IPR000254">
    <property type="entry name" value="CBD"/>
</dbReference>
<evidence type="ECO:0000256" key="4">
    <source>
        <dbReference type="ARBA" id="ARBA00023295"/>
    </source>
</evidence>
<feature type="compositionally biased region" description="Low complexity" evidence="7">
    <location>
        <begin position="579"/>
        <end position="593"/>
    </location>
</feature>
<feature type="chain" id="PRO_5040301049" evidence="8">
    <location>
        <begin position="21"/>
        <end position="714"/>
    </location>
</feature>
<dbReference type="GO" id="GO:0010411">
    <property type="term" value="P:xyloglucan metabolic process"/>
    <property type="evidence" value="ECO:0007669"/>
    <property type="project" value="TreeGrafter"/>
</dbReference>
<reference evidence="10" key="1">
    <citation type="submission" date="2020-11" db="EMBL/GenBank/DDBJ databases">
        <authorList>
            <consortium name="DOE Joint Genome Institute"/>
            <person name="Ahrendt S."/>
            <person name="Riley R."/>
            <person name="Andreopoulos W."/>
            <person name="Labutti K."/>
            <person name="Pangilinan J."/>
            <person name="Ruiz-Duenas F.J."/>
            <person name="Barrasa J.M."/>
            <person name="Sanchez-Garcia M."/>
            <person name="Camarero S."/>
            <person name="Miyauchi S."/>
            <person name="Serrano A."/>
            <person name="Linde D."/>
            <person name="Babiker R."/>
            <person name="Drula E."/>
            <person name="Ayuso-Fernandez I."/>
            <person name="Pacheco R."/>
            <person name="Padilla G."/>
            <person name="Ferreira P."/>
            <person name="Barriuso J."/>
            <person name="Kellner H."/>
            <person name="Castanera R."/>
            <person name="Alfaro M."/>
            <person name="Ramirez L."/>
            <person name="Pisabarro A.G."/>
            <person name="Kuo A."/>
            <person name="Tritt A."/>
            <person name="Lipzen A."/>
            <person name="He G."/>
            <person name="Yan M."/>
            <person name="Ng V."/>
            <person name="Cullen D."/>
            <person name="Martin F."/>
            <person name="Rosso M.-N."/>
            <person name="Henrissat B."/>
            <person name="Hibbett D."/>
            <person name="Martinez A.T."/>
            <person name="Grigoriev I.V."/>
        </authorList>
    </citation>
    <scope>NUCLEOTIDE SEQUENCE</scope>
    <source>
        <strain evidence="10">ATCC 90797</strain>
    </source>
</reference>
<dbReference type="Pfam" id="PF00734">
    <property type="entry name" value="CBM_1"/>
    <property type="match status" value="1"/>
</dbReference>
<dbReference type="InterPro" id="IPR052025">
    <property type="entry name" value="Xyloglucanase_GH74"/>
</dbReference>
<dbReference type="OrthoDB" id="2151161at2759"/>
<dbReference type="PANTHER" id="PTHR43739:SF2">
    <property type="entry name" value="OLIGOXYLOGLUCAN-REDUCING END-SPECIFIC XYLOGLUCANASE-RELATED"/>
    <property type="match status" value="1"/>
</dbReference>
<keyword evidence="1 8" id="KW-0732">Signal</keyword>
<evidence type="ECO:0000256" key="5">
    <source>
        <dbReference type="ARBA" id="ARBA00023326"/>
    </source>
</evidence>
<evidence type="ECO:0000256" key="2">
    <source>
        <dbReference type="ARBA" id="ARBA00022801"/>
    </source>
</evidence>
<dbReference type="SUPFAM" id="SSF57180">
    <property type="entry name" value="Cellulose-binding domain"/>
    <property type="match status" value="1"/>
</dbReference>
<name>A0A9P6DHL0_PLEER</name>
<evidence type="ECO:0000256" key="3">
    <source>
        <dbReference type="ARBA" id="ARBA00023277"/>
    </source>
</evidence>
<proteinExistence type="inferred from homology"/>
<evidence type="ECO:0000313" key="11">
    <source>
        <dbReference type="Proteomes" id="UP000807025"/>
    </source>
</evidence>
<dbReference type="InterPro" id="IPR015943">
    <property type="entry name" value="WD40/YVTN_repeat-like_dom_sf"/>
</dbReference>